<gene>
    <name evidence="9" type="ORF">WICANDRAFT_61928</name>
</gene>
<dbReference type="GO" id="GO:0120015">
    <property type="term" value="F:sterol transfer activity"/>
    <property type="evidence" value="ECO:0007669"/>
    <property type="project" value="TreeGrafter"/>
</dbReference>
<dbReference type="GeneID" id="30200525"/>
<evidence type="ECO:0000256" key="5">
    <source>
        <dbReference type="ARBA" id="ARBA00023136"/>
    </source>
</evidence>
<feature type="domain" description="VASt" evidence="8">
    <location>
        <begin position="848"/>
        <end position="1017"/>
    </location>
</feature>
<dbReference type="InterPro" id="IPR031968">
    <property type="entry name" value="VASt"/>
</dbReference>
<organism evidence="9 10">
    <name type="scientific">Wickerhamomyces anomalus (strain ATCC 58044 / CBS 1984 / NCYC 433 / NRRL Y-366-8)</name>
    <name type="common">Yeast</name>
    <name type="synonym">Hansenula anomala</name>
    <dbReference type="NCBI Taxonomy" id="683960"/>
    <lineage>
        <taxon>Eukaryota</taxon>
        <taxon>Fungi</taxon>
        <taxon>Dikarya</taxon>
        <taxon>Ascomycota</taxon>
        <taxon>Saccharomycotina</taxon>
        <taxon>Saccharomycetes</taxon>
        <taxon>Phaffomycetales</taxon>
        <taxon>Wickerhamomycetaceae</taxon>
        <taxon>Wickerhamomyces</taxon>
    </lineage>
</organism>
<feature type="region of interest" description="Disordered" evidence="6">
    <location>
        <begin position="1"/>
        <end position="128"/>
    </location>
</feature>
<keyword evidence="10" id="KW-1185">Reference proteome</keyword>
<feature type="region of interest" description="Disordered" evidence="6">
    <location>
        <begin position="173"/>
        <end position="197"/>
    </location>
</feature>
<feature type="domain" description="VASt" evidence="8">
    <location>
        <begin position="642"/>
        <end position="812"/>
    </location>
</feature>
<feature type="compositionally biased region" description="Polar residues" evidence="6">
    <location>
        <begin position="306"/>
        <end position="330"/>
    </location>
</feature>
<dbReference type="GO" id="GO:0032934">
    <property type="term" value="F:sterol binding"/>
    <property type="evidence" value="ECO:0007669"/>
    <property type="project" value="TreeGrafter"/>
</dbReference>
<name>A0A1E3P8U9_WICAA</name>
<sequence length="1190" mass="131161">MPAQYGMNDNINNGYSRPKSPIMPEIMSIKSQRNSTDRSIFRMRSRKDKHSGDNGDSDGQAHSYSDSIKQSKFNSNEPALLSLPLVKSDSMQQDSHSNISQNHSRNSLHEPIAESSPNSRQRSSDIDTPTDVEAHMAATDSTLKNRPSIVNAEANSSGLFSSLVSAAHNAASHIVSSSRQPEEFKSHPPAEHSEAEGTSFMQHLDSLLFSQPKRASREASAESPTKSGADEDDDRASQISKPQSLAHDVVFQPIRKNALSTLGKGELTLEALGFTDASLHSERNSINRGSMNQVPQISIDAPADSKLNQSNSINRSRQLTESNGATTVTNGNGAAITKVVSGPSAFASDSIRGLGDDNNNKGRSSSPVSTFRRSLSPGNLAKMAKSTSAVPTQDTFTNGSAKKLSHRRSVSSGTENQSGINQTASIVSAETNNSTTPPYVPPISPAESLAELKDVNYASSKRNAEFHSMFKKIPKNEKLLEDYSCALQKDILIQGRMYITERHICFNSNILGWVTSIIIPLQEIVQLEKKSIAGLFPNSIVIQTLHQKYVFASFLARDVTFDLITNIWNKLVRGPNGNIDMQVDLDDDFSGSDMESDLDESDDYDSNDEFDTDFDGTSSDGEDEDVLTKHSPTEPEHKEVSGETKIRQGNIEAPLTKVFQTLFGDDTSNYKKIIESQKNRDISSIPKFQKNGDDVAKREYTYIKPLNGPVGPKETSCQVVETLDFKNFDSYVLVTQNTKTPDVPSGNSFSVQTQIYLSWGGNNSTDVTVYTSIQWTGKSWIKSAIEKGTIDGQKESIGILIDELQKMLSSSEGDDLSDSSDSNNVSSLPTVGPATHEPTDNEYKKTNGETQIADEILHAPLGTIYSLLFGDDSTYFKSILETQKNFDLTPIPNFEKDGDLKKRQYSYTKPLNGPIGPKQTRCNITETIEHFDVNKYILVSQVTASPDVPSGNAFTVVTNFYLSWAANNSTRLLVITSINWTGKSWIKGPIEKGTIEGQNESIAVLIHEIETILNKASSGKKGKKKTKSKSRSNTIKEPIKIPSQEMEAKNPLGMIGNLQIPYAFGGLIIVSILLWFIVRFFMVSNNSSSYTSIDHVQKVIIEGREYMIIPSVEQSFKDDLLKEQSEYEIWKWINERTKSDKIDGGEKNHENQDLNEMVRLAEQHLQVLKSQIAHDEEESSSSSSSSSLTT</sequence>
<dbReference type="InterPro" id="IPR011993">
    <property type="entry name" value="PH-like_dom_sf"/>
</dbReference>
<feature type="transmembrane region" description="Helical" evidence="7">
    <location>
        <begin position="1060"/>
        <end position="1082"/>
    </location>
</feature>
<feature type="compositionally biased region" description="Polar residues" evidence="6">
    <location>
        <begin position="361"/>
        <end position="377"/>
    </location>
</feature>
<feature type="compositionally biased region" description="Acidic residues" evidence="6">
    <location>
        <begin position="583"/>
        <end position="625"/>
    </location>
</feature>
<dbReference type="GO" id="GO:0005886">
    <property type="term" value="C:plasma membrane"/>
    <property type="evidence" value="ECO:0007669"/>
    <property type="project" value="TreeGrafter"/>
</dbReference>
<feature type="region of interest" description="Disordered" evidence="6">
    <location>
        <begin position="350"/>
        <end position="422"/>
    </location>
</feature>
<dbReference type="Gene3D" id="2.30.29.30">
    <property type="entry name" value="Pleckstrin-homology domain (PH domain)/Phosphotyrosine-binding domain (PTB)"/>
    <property type="match status" value="1"/>
</dbReference>
<dbReference type="Proteomes" id="UP000094112">
    <property type="component" value="Unassembled WGS sequence"/>
</dbReference>
<dbReference type="PANTHER" id="PTHR23319:SF36">
    <property type="entry name" value="MEMBRANE-ANCHORED LIPID-BINDING PROTEIN LAM4-RELATED"/>
    <property type="match status" value="1"/>
</dbReference>
<dbReference type="Pfam" id="PF02893">
    <property type="entry name" value="GRAM"/>
    <property type="match status" value="1"/>
</dbReference>
<dbReference type="GO" id="GO:0140268">
    <property type="term" value="C:endoplasmic reticulum-plasma membrane contact site"/>
    <property type="evidence" value="ECO:0007669"/>
    <property type="project" value="TreeGrafter"/>
</dbReference>
<feature type="region of interest" description="Disordered" evidence="6">
    <location>
        <begin position="303"/>
        <end position="330"/>
    </location>
</feature>
<evidence type="ECO:0000256" key="2">
    <source>
        <dbReference type="ARBA" id="ARBA00006582"/>
    </source>
</evidence>
<evidence type="ECO:0000313" key="9">
    <source>
        <dbReference type="EMBL" id="ODQ61372.1"/>
    </source>
</evidence>
<dbReference type="EMBL" id="KV454209">
    <property type="protein sequence ID" value="ODQ61372.1"/>
    <property type="molecule type" value="Genomic_DNA"/>
</dbReference>
<dbReference type="OrthoDB" id="3980930at2759"/>
<accession>A0A1E3P8U9</accession>
<comment type="subcellular location">
    <subcellularLocation>
        <location evidence="1">Membrane</location>
        <topology evidence="1">Single-pass membrane protein</topology>
    </subcellularLocation>
</comment>
<comment type="similarity">
    <text evidence="2">Belongs to the YSP2 family.</text>
</comment>
<evidence type="ECO:0000256" key="4">
    <source>
        <dbReference type="ARBA" id="ARBA00022989"/>
    </source>
</evidence>
<dbReference type="Pfam" id="PF16016">
    <property type="entry name" value="VASt"/>
    <property type="match status" value="2"/>
</dbReference>
<evidence type="ECO:0000256" key="1">
    <source>
        <dbReference type="ARBA" id="ARBA00004167"/>
    </source>
</evidence>
<feature type="compositionally biased region" description="Low complexity" evidence="6">
    <location>
        <begin position="1180"/>
        <end position="1190"/>
    </location>
</feature>
<dbReference type="AlphaFoldDB" id="A0A1E3P8U9"/>
<feature type="region of interest" description="Disordered" evidence="6">
    <location>
        <begin position="1017"/>
        <end position="1038"/>
    </location>
</feature>
<feature type="compositionally biased region" description="Basic residues" evidence="6">
    <location>
        <begin position="1018"/>
        <end position="1030"/>
    </location>
</feature>
<feature type="compositionally biased region" description="Polar residues" evidence="6">
    <location>
        <begin position="60"/>
        <end position="77"/>
    </location>
</feature>
<feature type="region of interest" description="Disordered" evidence="6">
    <location>
        <begin position="810"/>
        <end position="844"/>
    </location>
</feature>
<keyword evidence="5 7" id="KW-0472">Membrane</keyword>
<dbReference type="PROSITE" id="PS51778">
    <property type="entry name" value="VAST"/>
    <property type="match status" value="2"/>
</dbReference>
<dbReference type="STRING" id="683960.A0A1E3P8U9"/>
<dbReference type="FunFam" id="2.30.29.30:FF:000008">
    <property type="entry name" value="GRAM domain containing 1B"/>
    <property type="match status" value="1"/>
</dbReference>
<feature type="compositionally biased region" description="Polar residues" evidence="6">
    <location>
        <begin position="410"/>
        <end position="422"/>
    </location>
</feature>
<evidence type="ECO:0000256" key="7">
    <source>
        <dbReference type="SAM" id="Phobius"/>
    </source>
</evidence>
<protein>
    <recommendedName>
        <fullName evidence="8">VASt domain-containing protein</fullName>
    </recommendedName>
</protein>
<feature type="compositionally biased region" description="Low complexity" evidence="6">
    <location>
        <begin position="819"/>
        <end position="828"/>
    </location>
</feature>
<evidence type="ECO:0000256" key="3">
    <source>
        <dbReference type="ARBA" id="ARBA00022692"/>
    </source>
</evidence>
<feature type="compositionally biased region" description="Basic and acidic residues" evidence="6">
    <location>
        <begin position="626"/>
        <end position="645"/>
    </location>
</feature>
<dbReference type="PANTHER" id="PTHR23319">
    <property type="entry name" value="GRAM DOMAIN CONTAINING 1B, ISOFORM E"/>
    <property type="match status" value="1"/>
</dbReference>
<reference evidence="9 10" key="1">
    <citation type="journal article" date="2016" name="Proc. Natl. Acad. Sci. U.S.A.">
        <title>Comparative genomics of biotechnologically important yeasts.</title>
        <authorList>
            <person name="Riley R."/>
            <person name="Haridas S."/>
            <person name="Wolfe K.H."/>
            <person name="Lopes M.R."/>
            <person name="Hittinger C.T."/>
            <person name="Goeker M."/>
            <person name="Salamov A.A."/>
            <person name="Wisecaver J.H."/>
            <person name="Long T.M."/>
            <person name="Calvey C.H."/>
            <person name="Aerts A.L."/>
            <person name="Barry K.W."/>
            <person name="Choi C."/>
            <person name="Clum A."/>
            <person name="Coughlan A.Y."/>
            <person name="Deshpande S."/>
            <person name="Douglass A.P."/>
            <person name="Hanson S.J."/>
            <person name="Klenk H.-P."/>
            <person name="LaButti K.M."/>
            <person name="Lapidus A."/>
            <person name="Lindquist E.A."/>
            <person name="Lipzen A.M."/>
            <person name="Meier-Kolthoff J.P."/>
            <person name="Ohm R.A."/>
            <person name="Otillar R.P."/>
            <person name="Pangilinan J.L."/>
            <person name="Peng Y."/>
            <person name="Rokas A."/>
            <person name="Rosa C.A."/>
            <person name="Scheuner C."/>
            <person name="Sibirny A.A."/>
            <person name="Slot J.C."/>
            <person name="Stielow J.B."/>
            <person name="Sun H."/>
            <person name="Kurtzman C.P."/>
            <person name="Blackwell M."/>
            <person name="Grigoriev I.V."/>
            <person name="Jeffries T.W."/>
        </authorList>
    </citation>
    <scope>NUCLEOTIDE SEQUENCE [LARGE SCALE GENOMIC DNA]</scope>
    <source>
        <strain evidence="10">ATCC 58044 / CBS 1984 / NCYC 433 / NRRL Y-366-8</strain>
    </source>
</reference>
<feature type="compositionally biased region" description="Polar residues" evidence="6">
    <location>
        <begin position="385"/>
        <end position="400"/>
    </location>
</feature>
<feature type="region of interest" description="Disordered" evidence="6">
    <location>
        <begin position="583"/>
        <end position="645"/>
    </location>
</feature>
<dbReference type="InterPro" id="IPR004182">
    <property type="entry name" value="GRAM"/>
</dbReference>
<dbReference type="SMART" id="SM00568">
    <property type="entry name" value="GRAM"/>
    <property type="match status" value="1"/>
</dbReference>
<dbReference type="CDD" id="cd13220">
    <property type="entry name" value="PH-GRAM_GRAMDC"/>
    <property type="match status" value="1"/>
</dbReference>
<feature type="compositionally biased region" description="Basic and acidic residues" evidence="6">
    <location>
        <begin position="180"/>
        <end position="195"/>
    </location>
</feature>
<evidence type="ECO:0000313" key="10">
    <source>
        <dbReference type="Proteomes" id="UP000094112"/>
    </source>
</evidence>
<feature type="region of interest" description="Disordered" evidence="6">
    <location>
        <begin position="1171"/>
        <end position="1190"/>
    </location>
</feature>
<keyword evidence="3 7" id="KW-0812">Transmembrane</keyword>
<dbReference type="InterPro" id="IPR051482">
    <property type="entry name" value="Cholesterol_transport"/>
</dbReference>
<dbReference type="RefSeq" id="XP_019040579.1">
    <property type="nucleotide sequence ID" value="XM_019183279.1"/>
</dbReference>
<keyword evidence="4 7" id="KW-1133">Transmembrane helix</keyword>
<dbReference type="GO" id="GO:0032366">
    <property type="term" value="P:intracellular sterol transport"/>
    <property type="evidence" value="ECO:0007669"/>
    <property type="project" value="TreeGrafter"/>
</dbReference>
<feature type="compositionally biased region" description="Polar residues" evidence="6">
    <location>
        <begin position="89"/>
        <end position="105"/>
    </location>
</feature>
<dbReference type="GO" id="GO:0005789">
    <property type="term" value="C:endoplasmic reticulum membrane"/>
    <property type="evidence" value="ECO:0007669"/>
    <property type="project" value="TreeGrafter"/>
</dbReference>
<dbReference type="GO" id="GO:0032541">
    <property type="term" value="C:cortical endoplasmic reticulum"/>
    <property type="evidence" value="ECO:0007669"/>
    <property type="project" value="TreeGrafter"/>
</dbReference>
<evidence type="ECO:0000259" key="8">
    <source>
        <dbReference type="PROSITE" id="PS51778"/>
    </source>
</evidence>
<proteinExistence type="inferred from homology"/>
<evidence type="ECO:0000256" key="6">
    <source>
        <dbReference type="SAM" id="MobiDB-lite"/>
    </source>
</evidence>
<feature type="region of interest" description="Disordered" evidence="6">
    <location>
        <begin position="212"/>
        <end position="244"/>
    </location>
</feature>
<dbReference type="GO" id="GO:0005739">
    <property type="term" value="C:mitochondrion"/>
    <property type="evidence" value="ECO:0007669"/>
    <property type="project" value="TreeGrafter"/>
</dbReference>